<keyword evidence="3" id="KW-1185">Reference proteome</keyword>
<evidence type="ECO:0000313" key="3">
    <source>
        <dbReference type="Proteomes" id="UP001497444"/>
    </source>
</evidence>
<sequence>MAGGVFSAAGLKELIAKYGKVALGVHLSVSAASVTGCYVAIKNNVDVGAILERAGLFTSSEKEEKEQAAAAATADLQRYESSLPMEGSGDEVLLQTDHTDVKEKNRIHAAAVSGGGALALAFLCNKALIPVRIPITIALTPAVARLLALRNLYRRP</sequence>
<gene>
    <name evidence="2" type="ORF">CSSPJE1EN1_LOCUS12046</name>
</gene>
<evidence type="ECO:0000259" key="1">
    <source>
        <dbReference type="Pfam" id="PF06916"/>
    </source>
</evidence>
<organism evidence="2 3">
    <name type="scientific">Sphagnum jensenii</name>
    <dbReference type="NCBI Taxonomy" id="128206"/>
    <lineage>
        <taxon>Eukaryota</taxon>
        <taxon>Viridiplantae</taxon>
        <taxon>Streptophyta</taxon>
        <taxon>Embryophyta</taxon>
        <taxon>Bryophyta</taxon>
        <taxon>Sphagnophytina</taxon>
        <taxon>Sphagnopsida</taxon>
        <taxon>Sphagnales</taxon>
        <taxon>Sphagnaceae</taxon>
        <taxon>Sphagnum</taxon>
    </lineage>
</organism>
<dbReference type="EMBL" id="OZ020113">
    <property type="protein sequence ID" value="CAK9266568.1"/>
    <property type="molecule type" value="Genomic_DNA"/>
</dbReference>
<dbReference type="Pfam" id="PF06916">
    <property type="entry name" value="FAM210A-B_dom"/>
    <property type="match status" value="1"/>
</dbReference>
<reference evidence="2" key="1">
    <citation type="submission" date="2024-02" db="EMBL/GenBank/DDBJ databases">
        <authorList>
            <consortium name="ELIXIR-Norway"/>
            <consortium name="Elixir Norway"/>
        </authorList>
    </citation>
    <scope>NUCLEOTIDE SEQUENCE</scope>
</reference>
<feature type="domain" description="DUF1279" evidence="1">
    <location>
        <begin position="10"/>
        <end position="141"/>
    </location>
</feature>
<evidence type="ECO:0000313" key="2">
    <source>
        <dbReference type="EMBL" id="CAK9266568.1"/>
    </source>
</evidence>
<protein>
    <recommendedName>
        <fullName evidence="1">DUF1279 domain-containing protein</fullName>
    </recommendedName>
</protein>
<dbReference type="InterPro" id="IPR009688">
    <property type="entry name" value="FAM210A/B-like_dom"/>
</dbReference>
<accession>A0ABP0WI62</accession>
<name>A0ABP0WI62_9BRYO</name>
<dbReference type="PANTHER" id="PTHR21377">
    <property type="entry name" value="PROTEIN FAM210B, MITOCHONDRIAL"/>
    <property type="match status" value="1"/>
</dbReference>
<dbReference type="InterPro" id="IPR045866">
    <property type="entry name" value="FAM210A/B-like"/>
</dbReference>
<dbReference type="Proteomes" id="UP001497444">
    <property type="component" value="Chromosome 18"/>
</dbReference>
<dbReference type="PANTHER" id="PTHR21377:SF0">
    <property type="entry name" value="PROTEIN FAM210B, MITOCHONDRIAL"/>
    <property type="match status" value="1"/>
</dbReference>
<proteinExistence type="predicted"/>